<feature type="transmembrane region" description="Helical" evidence="2">
    <location>
        <begin position="462"/>
        <end position="482"/>
    </location>
</feature>
<keyword evidence="3" id="KW-0732">Signal</keyword>
<feature type="transmembrane region" description="Helical" evidence="2">
    <location>
        <begin position="159"/>
        <end position="178"/>
    </location>
</feature>
<dbReference type="Pfam" id="PF01757">
    <property type="entry name" value="Acyl_transf_3"/>
    <property type="match status" value="1"/>
</dbReference>
<feature type="transmembrane region" description="Helical" evidence="2">
    <location>
        <begin position="413"/>
        <end position="433"/>
    </location>
</feature>
<evidence type="ECO:0000256" key="1">
    <source>
        <dbReference type="SAM" id="MobiDB-lite"/>
    </source>
</evidence>
<feature type="transmembrane region" description="Helical" evidence="2">
    <location>
        <begin position="607"/>
        <end position="628"/>
    </location>
</feature>
<dbReference type="InterPro" id="IPR002656">
    <property type="entry name" value="Acyl_transf_3_dom"/>
</dbReference>
<feature type="transmembrane region" description="Helical" evidence="2">
    <location>
        <begin position="567"/>
        <end position="587"/>
    </location>
</feature>
<dbReference type="HOGENOM" id="CLU_007874_5_0_1"/>
<feature type="chain" id="PRO_5030175297" evidence="3">
    <location>
        <begin position="26"/>
        <end position="664"/>
    </location>
</feature>
<gene>
    <name evidence="5" type="ORF">AaeL_AAEL007507</name>
</gene>
<evidence type="ECO:0000256" key="2">
    <source>
        <dbReference type="SAM" id="Phobius"/>
    </source>
</evidence>
<name>Q171V2_AEDAE</name>
<feature type="transmembrane region" description="Helical" evidence="2">
    <location>
        <begin position="494"/>
        <end position="516"/>
    </location>
</feature>
<dbReference type="Proteomes" id="UP000682892">
    <property type="component" value="Chromosome 1"/>
</dbReference>
<reference evidence="5" key="3">
    <citation type="submission" date="2012-09" db="EMBL/GenBank/DDBJ databases">
        <authorList>
            <consortium name="VectorBase"/>
        </authorList>
    </citation>
    <scope>NUCLEOTIDE SEQUENCE</scope>
    <source>
        <strain evidence="5">Liverpool</strain>
    </source>
</reference>
<feature type="transmembrane region" description="Helical" evidence="2">
    <location>
        <begin position="522"/>
        <end position="546"/>
    </location>
</feature>
<keyword evidence="2" id="KW-0472">Membrane</keyword>
<feature type="region of interest" description="Disordered" evidence="1">
    <location>
        <begin position="642"/>
        <end position="664"/>
    </location>
</feature>
<dbReference type="OrthoDB" id="10265389at2759"/>
<keyword evidence="2" id="KW-1133">Transmembrane helix</keyword>
<reference evidence="5" key="1">
    <citation type="submission" date="2005-10" db="EMBL/GenBank/DDBJ databases">
        <authorList>
            <person name="Loftus B.J."/>
            <person name="Nene V.M."/>
            <person name="Hannick L.I."/>
            <person name="Bidwell S."/>
            <person name="Haas B."/>
            <person name="Amedeo P."/>
            <person name="Orvis J."/>
            <person name="Wortman J.R."/>
            <person name="White O.R."/>
            <person name="Salzberg S."/>
            <person name="Shumway M."/>
            <person name="Koo H."/>
            <person name="Zhao Y."/>
            <person name="Holmes M."/>
            <person name="Miller J."/>
            <person name="Schatz M."/>
            <person name="Pop M."/>
            <person name="Pai G."/>
            <person name="Utterback T."/>
            <person name="Rogers Y.-H."/>
            <person name="Kravitz S."/>
            <person name="Fraser C.M."/>
        </authorList>
    </citation>
    <scope>NUCLEOTIDE SEQUENCE</scope>
    <source>
        <strain evidence="5">Liverpool</strain>
    </source>
</reference>
<evidence type="ECO:0000259" key="4">
    <source>
        <dbReference type="Pfam" id="PF01757"/>
    </source>
</evidence>
<accession>Q171V2</accession>
<dbReference type="PANTHER" id="PTHR11161:SF22">
    <property type="entry name" value="ACYLTRANSFERASE 3 DOMAIN-CONTAINING PROTEIN-RELATED"/>
    <property type="match status" value="1"/>
</dbReference>
<feature type="transmembrane region" description="Helical" evidence="2">
    <location>
        <begin position="385"/>
        <end position="406"/>
    </location>
</feature>
<dbReference type="AlphaFoldDB" id="Q171V2"/>
<dbReference type="PaxDb" id="7159-AAEL007507-PA"/>
<feature type="signal peptide" evidence="3">
    <location>
        <begin position="1"/>
        <end position="25"/>
    </location>
</feature>
<evidence type="ECO:0000313" key="6">
    <source>
        <dbReference type="Proteomes" id="UP000682892"/>
    </source>
</evidence>
<proteinExistence type="predicted"/>
<dbReference type="KEGG" id="aag:5569271"/>
<feature type="domain" description="Acyltransferase 3" evidence="4">
    <location>
        <begin position="230"/>
        <end position="623"/>
    </location>
</feature>
<reference evidence="5" key="2">
    <citation type="journal article" date="2007" name="Science">
        <title>Genome sequence of Aedes aegypti, a major arbovirus vector.</title>
        <authorList>
            <person name="Nene V."/>
            <person name="Wortman J.R."/>
            <person name="Lawson D."/>
            <person name="Haas B."/>
            <person name="Kodira C."/>
            <person name="Tu Z.J."/>
            <person name="Loftus B."/>
            <person name="Xi Z."/>
            <person name="Megy K."/>
            <person name="Grabherr M."/>
            <person name="Ren Q."/>
            <person name="Zdobnov E.M."/>
            <person name="Lobo N.F."/>
            <person name="Campbell K.S."/>
            <person name="Brown S.E."/>
            <person name="Bonaldo M.F."/>
            <person name="Zhu J."/>
            <person name="Sinkins S.P."/>
            <person name="Hogenkamp D.G."/>
            <person name="Amedeo P."/>
            <person name="Arensburger P."/>
            <person name="Atkinson P.W."/>
            <person name="Bidwell S."/>
            <person name="Biedler J."/>
            <person name="Birney E."/>
            <person name="Bruggner R.V."/>
            <person name="Costas J."/>
            <person name="Coy M.R."/>
            <person name="Crabtree J."/>
            <person name="Crawford M."/>
            <person name="Debruyn B."/>
            <person name="Decaprio D."/>
            <person name="Eiglmeier K."/>
            <person name="Eisenstadt E."/>
            <person name="El-Dorry H."/>
            <person name="Gelbart W.M."/>
            <person name="Gomes S.L."/>
            <person name="Hammond M."/>
            <person name="Hannick L.I."/>
            <person name="Hogan J.R."/>
            <person name="Holmes M.H."/>
            <person name="Jaffe D."/>
            <person name="Johnston J.S."/>
            <person name="Kennedy R.C."/>
            <person name="Koo H."/>
            <person name="Kravitz S."/>
            <person name="Kriventseva E.V."/>
            <person name="Kulp D."/>
            <person name="Labutti K."/>
            <person name="Lee E."/>
            <person name="Li S."/>
            <person name="Lovin D.D."/>
            <person name="Mao C."/>
            <person name="Mauceli E."/>
            <person name="Menck C.F."/>
            <person name="Miller J.R."/>
            <person name="Montgomery P."/>
            <person name="Mori A."/>
            <person name="Nascimento A.L."/>
            <person name="Naveira H.F."/>
            <person name="Nusbaum C."/>
            <person name="O'leary S."/>
            <person name="Orvis J."/>
            <person name="Pertea M."/>
            <person name="Quesneville H."/>
            <person name="Reidenbach K.R."/>
            <person name="Rogers Y.H."/>
            <person name="Roth C.W."/>
            <person name="Schneider J.R."/>
            <person name="Schatz M."/>
            <person name="Shumway M."/>
            <person name="Stanke M."/>
            <person name="Stinson E.O."/>
            <person name="Tubio J.M."/>
            <person name="Vanzee J.P."/>
            <person name="Verjovski-Almeida S."/>
            <person name="Werner D."/>
            <person name="White O."/>
            <person name="Wyder S."/>
            <person name="Zeng Q."/>
            <person name="Zhao Q."/>
            <person name="Zhao Y."/>
            <person name="Hill C.A."/>
            <person name="Raikhel A.S."/>
            <person name="Soares M.B."/>
            <person name="Knudson D.L."/>
            <person name="Lee N.H."/>
            <person name="Galagan J."/>
            <person name="Salzberg S.L."/>
            <person name="Paulsen I.T."/>
            <person name="Dimopoulos G."/>
            <person name="Collins F.H."/>
            <person name="Birren B."/>
            <person name="Fraser-Liggett C.M."/>
            <person name="Severson D.W."/>
        </authorList>
    </citation>
    <scope>NUCLEOTIDE SEQUENCE [LARGE SCALE GENOMIC DNA]</scope>
    <source>
        <strain evidence="5">Liverpool</strain>
    </source>
</reference>
<protein>
    <submittedName>
        <fullName evidence="5">AAEL007507-PA</fullName>
    </submittedName>
</protein>
<sequence>MIGHFWMRMLVVVFVVALTVVVVDCQNYDHETVGRFPALFEYDDFESCRKTYRERYVYCIVRAKIVPDDESLLWQNMSMVSEDNFYYDHRVLERGMCVQNCLANADKDTVADLNGLNQLRTCINQRLQKSHDLQIDPDLHIYHCYNKPNEEPPYDALEIVFFITIAVLTLLVCYSTWYDLSLQSAHRYTDNYFSKSHTTSQQKLLTAFSIPRNLRRIGHTANTEIRRDLNFLESFRFIQMYRIISLHVVMALVKVPKSNPEDLELMVNQPAAIEYVAEFQNYVQTFFSITGMLMTINFLEHIRKNPQFNMKYFWERIRARMYRIVPAYLFILLLETSITRRFMDGPLAELMIGQSRASCRQSWWKNLLFVNNYIDTDKPCLIQSWYLSADLQLFTFALGCLMLIWRWPFLKKYILGIGLTWGLVVTTIVAYLGRIPPVMTEDLKLYNNYNFGHPYFQLYQPFHMNITIYFAGMIAGFVYHRYRESRKEFFKCQLQFNLLQVFLFLYFFTVFTGWWVVRNQSVISPILVAIYATCFKHVWGFLCTMIQIRTALATSWSRFRNFFSHPIFIILGKLCYSFYLIHFTVIVQVVGSAKQPIFYSMRAIFEYTFTTCIWTLIFGTLLCILVELPSNVALQELFESRSEKKPTDTDASTPNRKIHKDPSH</sequence>
<feature type="transmembrane region" description="Helical" evidence="2">
    <location>
        <begin position="320"/>
        <end position="338"/>
    </location>
</feature>
<dbReference type="VEuPathDB" id="VectorBase:AAEL007507"/>
<dbReference type="PANTHER" id="PTHR11161">
    <property type="entry name" value="O-ACYLTRANSFERASE"/>
    <property type="match status" value="1"/>
</dbReference>
<dbReference type="OMA" id="HTANTEI"/>
<dbReference type="GO" id="GO:0016747">
    <property type="term" value="F:acyltransferase activity, transferring groups other than amino-acyl groups"/>
    <property type="evidence" value="ECO:0007669"/>
    <property type="project" value="InterPro"/>
</dbReference>
<keyword evidence="2" id="KW-0812">Transmembrane</keyword>
<dbReference type="InterPro" id="IPR052728">
    <property type="entry name" value="O2_lipid_transport_reg"/>
</dbReference>
<dbReference type="EMBL" id="CH477445">
    <property type="protein sequence ID" value="EAT40784.1"/>
    <property type="molecule type" value="Genomic_DNA"/>
</dbReference>
<feature type="transmembrane region" description="Helical" evidence="2">
    <location>
        <begin position="282"/>
        <end position="299"/>
    </location>
</feature>
<evidence type="ECO:0000256" key="3">
    <source>
        <dbReference type="SAM" id="SignalP"/>
    </source>
</evidence>
<evidence type="ECO:0000313" key="5">
    <source>
        <dbReference type="EMBL" id="EAT40784.1"/>
    </source>
</evidence>
<dbReference type="eggNOG" id="KOG3700">
    <property type="taxonomic scope" value="Eukaryota"/>
</dbReference>
<organism evidence="5 6">
    <name type="scientific">Aedes aegypti</name>
    <name type="common">Yellowfever mosquito</name>
    <name type="synonym">Culex aegypti</name>
    <dbReference type="NCBI Taxonomy" id="7159"/>
    <lineage>
        <taxon>Eukaryota</taxon>
        <taxon>Metazoa</taxon>
        <taxon>Ecdysozoa</taxon>
        <taxon>Arthropoda</taxon>
        <taxon>Hexapoda</taxon>
        <taxon>Insecta</taxon>
        <taxon>Pterygota</taxon>
        <taxon>Neoptera</taxon>
        <taxon>Endopterygota</taxon>
        <taxon>Diptera</taxon>
        <taxon>Nematocera</taxon>
        <taxon>Culicoidea</taxon>
        <taxon>Culicidae</taxon>
        <taxon>Culicinae</taxon>
        <taxon>Aedini</taxon>
        <taxon>Aedes</taxon>
        <taxon>Stegomyia</taxon>
    </lineage>
</organism>